<feature type="transmembrane region" description="Helical" evidence="8">
    <location>
        <begin position="246"/>
        <end position="267"/>
    </location>
</feature>
<dbReference type="Pfam" id="PF12698">
    <property type="entry name" value="ABC2_membrane_3"/>
    <property type="match status" value="1"/>
</dbReference>
<dbReference type="GeneID" id="33326506"/>
<keyword evidence="7 8" id="KW-0472">Membrane</keyword>
<dbReference type="KEGG" id="tbs:A3L01_06980"/>
<evidence type="ECO:0000256" key="4">
    <source>
        <dbReference type="ARBA" id="ARBA00022475"/>
    </source>
</evidence>
<evidence type="ECO:0000313" key="11">
    <source>
        <dbReference type="Proteomes" id="UP000250272"/>
    </source>
</evidence>
<protein>
    <submittedName>
        <fullName evidence="10">ABC transporter</fullName>
    </submittedName>
</protein>
<dbReference type="AlphaFoldDB" id="A0A2Z2MK49"/>
<evidence type="ECO:0000256" key="1">
    <source>
        <dbReference type="ARBA" id="ARBA00004651"/>
    </source>
</evidence>
<keyword evidence="11" id="KW-1185">Reference proteome</keyword>
<dbReference type="InterPro" id="IPR047817">
    <property type="entry name" value="ABC2_TM_bact-type"/>
</dbReference>
<comment type="subcellular location">
    <subcellularLocation>
        <location evidence="1">Cell membrane</location>
        <topology evidence="1">Multi-pass membrane protein</topology>
    </subcellularLocation>
</comment>
<evidence type="ECO:0000313" key="10">
    <source>
        <dbReference type="EMBL" id="ASJ05122.1"/>
    </source>
</evidence>
<dbReference type="PANTHER" id="PTHR30294">
    <property type="entry name" value="MEMBRANE COMPONENT OF ABC TRANSPORTER YHHJ-RELATED"/>
    <property type="match status" value="1"/>
</dbReference>
<evidence type="ECO:0000256" key="2">
    <source>
        <dbReference type="ARBA" id="ARBA00007783"/>
    </source>
</evidence>
<dbReference type="InterPro" id="IPR051449">
    <property type="entry name" value="ABC-2_transporter_component"/>
</dbReference>
<reference evidence="10 11" key="1">
    <citation type="submission" date="2016-04" db="EMBL/GenBank/DDBJ databases">
        <title>Complete genome sequence of Thermococcus barossii type strain SHCK-94.</title>
        <authorList>
            <person name="Oger P.M."/>
        </authorList>
    </citation>
    <scope>NUCLEOTIDE SEQUENCE [LARGE SCALE GENOMIC DNA]</scope>
    <source>
        <strain evidence="10 11">SHCK-94</strain>
    </source>
</reference>
<sequence>MSDFWVMAKKELWNLFRDKKLIFGLVVVPLILLPVMGKAVSVGMEQAQGETHVAIVNFDDGTYGSLLIKALEVAPNVTVTVVNATTLDEAIQQAIRQEQNVLVVIPSDFTAKLQANETATVEIYGIFTTISTGIKESVSEGRINAVLGILSDEIARLKVRNLGASNPDAILQPIRTESRSVINNNIVDISPTVVSSVIAAQAFTIPLIVFMMVMITSQMAAGAIASEKENKTLETLLTLPVARTKIVAAKIFGTAMMGLVAAIAYMIGMRYYMSSFGLGSSGVSLEDLGLTVTPTGALMFALVVFLTIIIALSLAMIVATFAEDVQSATTLVSAVILPLAFPAFLLMYTDINDLPAVVKYVLLAIPFTHPVVDYRYVLLSSYTPIAISMAYLAIVAVLILYATAWLFSTERILTAQVSWGRRKKKKAAE</sequence>
<dbReference type="RefSeq" id="WP_088865127.1">
    <property type="nucleotide sequence ID" value="NZ_CP015101.1"/>
</dbReference>
<dbReference type="InterPro" id="IPR013525">
    <property type="entry name" value="ABC2_TM"/>
</dbReference>
<keyword evidence="6 8" id="KW-1133">Transmembrane helix</keyword>
<dbReference type="GO" id="GO:0140359">
    <property type="term" value="F:ABC-type transporter activity"/>
    <property type="evidence" value="ECO:0007669"/>
    <property type="project" value="InterPro"/>
</dbReference>
<proteinExistence type="inferred from homology"/>
<gene>
    <name evidence="10" type="ORF">A3L01_06980</name>
</gene>
<evidence type="ECO:0000256" key="5">
    <source>
        <dbReference type="ARBA" id="ARBA00022692"/>
    </source>
</evidence>
<feature type="transmembrane region" description="Helical" evidence="8">
    <location>
        <begin position="203"/>
        <end position="225"/>
    </location>
</feature>
<comment type="similarity">
    <text evidence="2">Belongs to the ABC-2 integral membrane protein family.</text>
</comment>
<dbReference type="EMBL" id="CP015101">
    <property type="protein sequence ID" value="ASJ05122.1"/>
    <property type="molecule type" value="Genomic_DNA"/>
</dbReference>
<feature type="transmembrane region" description="Helical" evidence="8">
    <location>
        <begin position="385"/>
        <end position="407"/>
    </location>
</feature>
<evidence type="ECO:0000256" key="3">
    <source>
        <dbReference type="ARBA" id="ARBA00022448"/>
    </source>
</evidence>
<feature type="domain" description="ABC transmembrane type-2" evidence="9">
    <location>
        <begin position="164"/>
        <end position="410"/>
    </location>
</feature>
<keyword evidence="3" id="KW-0813">Transport</keyword>
<evidence type="ECO:0000256" key="8">
    <source>
        <dbReference type="SAM" id="Phobius"/>
    </source>
</evidence>
<feature type="transmembrane region" description="Helical" evidence="8">
    <location>
        <begin position="328"/>
        <end position="348"/>
    </location>
</feature>
<dbReference type="Proteomes" id="UP000250272">
    <property type="component" value="Chromosome"/>
</dbReference>
<name>A0A2Z2MK49_9EURY</name>
<dbReference type="GO" id="GO:0005886">
    <property type="term" value="C:plasma membrane"/>
    <property type="evidence" value="ECO:0007669"/>
    <property type="project" value="UniProtKB-SubCell"/>
</dbReference>
<dbReference type="OrthoDB" id="101939at2157"/>
<keyword evidence="4" id="KW-1003">Cell membrane</keyword>
<dbReference type="PANTHER" id="PTHR30294:SF29">
    <property type="entry name" value="MULTIDRUG ABC TRANSPORTER PERMEASE YBHS-RELATED"/>
    <property type="match status" value="1"/>
</dbReference>
<evidence type="ECO:0000256" key="6">
    <source>
        <dbReference type="ARBA" id="ARBA00022989"/>
    </source>
</evidence>
<accession>A0A2Z2MK49</accession>
<dbReference type="PROSITE" id="PS51012">
    <property type="entry name" value="ABC_TM2"/>
    <property type="match status" value="1"/>
</dbReference>
<organism evidence="10 11">
    <name type="scientific">Thermococcus barossii</name>
    <dbReference type="NCBI Taxonomy" id="54077"/>
    <lineage>
        <taxon>Archaea</taxon>
        <taxon>Methanobacteriati</taxon>
        <taxon>Methanobacteriota</taxon>
        <taxon>Thermococci</taxon>
        <taxon>Thermococcales</taxon>
        <taxon>Thermococcaceae</taxon>
        <taxon>Thermococcus</taxon>
    </lineage>
</organism>
<feature type="transmembrane region" description="Helical" evidence="8">
    <location>
        <begin position="297"/>
        <end position="321"/>
    </location>
</feature>
<dbReference type="Gene3D" id="3.40.1710.10">
    <property type="entry name" value="abc type-2 transporter like domain"/>
    <property type="match status" value="1"/>
</dbReference>
<keyword evidence="5 8" id="KW-0812">Transmembrane</keyword>
<evidence type="ECO:0000256" key="7">
    <source>
        <dbReference type="ARBA" id="ARBA00023136"/>
    </source>
</evidence>
<evidence type="ECO:0000259" key="9">
    <source>
        <dbReference type="PROSITE" id="PS51012"/>
    </source>
</evidence>